<dbReference type="HOGENOM" id="CLU_053827_1_1_6"/>
<dbReference type="GO" id="GO:0006313">
    <property type="term" value="P:DNA transposition"/>
    <property type="evidence" value="ECO:0007669"/>
    <property type="project" value="InterPro"/>
</dbReference>
<evidence type="ECO:0008006" key="4">
    <source>
        <dbReference type="Google" id="ProtNLM"/>
    </source>
</evidence>
<proteinExistence type="predicted"/>
<dbReference type="PATRIC" id="fig|1129794.4.peg.4695"/>
<gene>
    <name evidence="2" type="ORF">C427_4715</name>
</gene>
<evidence type="ECO:0000313" key="2">
    <source>
        <dbReference type="EMBL" id="AGH46814.1"/>
    </source>
</evidence>
<dbReference type="PANTHER" id="PTHR34322">
    <property type="entry name" value="TRANSPOSASE, Y1_TNP DOMAIN-CONTAINING"/>
    <property type="match status" value="1"/>
</dbReference>
<evidence type="ECO:0000256" key="1">
    <source>
        <dbReference type="SAM" id="Phobius"/>
    </source>
</evidence>
<keyword evidence="1" id="KW-1133">Transmembrane helix</keyword>
<dbReference type="PANTHER" id="PTHR34322:SF2">
    <property type="entry name" value="TRANSPOSASE IS200-LIKE DOMAIN-CONTAINING PROTEIN"/>
    <property type="match status" value="1"/>
</dbReference>
<dbReference type="Proteomes" id="UP000011864">
    <property type="component" value="Chromosome"/>
</dbReference>
<dbReference type="EMBL" id="CP003837">
    <property type="protein sequence ID" value="AGH46814.1"/>
    <property type="molecule type" value="Genomic_DNA"/>
</dbReference>
<dbReference type="SUPFAM" id="SSF143422">
    <property type="entry name" value="Transposase IS200-like"/>
    <property type="match status" value="1"/>
</dbReference>
<keyword evidence="1" id="KW-0472">Membrane</keyword>
<name>M4RX60_9ALTE</name>
<accession>M4RX60</accession>
<dbReference type="STRING" id="1129794.C427_4715"/>
<dbReference type="GO" id="GO:0003677">
    <property type="term" value="F:DNA binding"/>
    <property type="evidence" value="ECO:0007669"/>
    <property type="project" value="InterPro"/>
</dbReference>
<keyword evidence="3" id="KW-1185">Reference proteome</keyword>
<protein>
    <recommendedName>
        <fullName evidence="4">Transposase IS200-like domain-containing protein</fullName>
    </recommendedName>
</protein>
<keyword evidence="1" id="KW-0812">Transmembrane</keyword>
<dbReference type="InterPro" id="IPR036515">
    <property type="entry name" value="Transposase_17_sf"/>
</dbReference>
<feature type="transmembrane region" description="Helical" evidence="1">
    <location>
        <begin position="27"/>
        <end position="44"/>
    </location>
</feature>
<dbReference type="GO" id="GO:0004803">
    <property type="term" value="F:transposase activity"/>
    <property type="evidence" value="ECO:0007669"/>
    <property type="project" value="InterPro"/>
</dbReference>
<dbReference type="Gene3D" id="3.30.70.1290">
    <property type="entry name" value="Transposase IS200-like"/>
    <property type="match status" value="1"/>
</dbReference>
<dbReference type="KEGG" id="gps:C427_4715"/>
<evidence type="ECO:0000313" key="3">
    <source>
        <dbReference type="Proteomes" id="UP000011864"/>
    </source>
</evidence>
<dbReference type="eggNOG" id="COG1943">
    <property type="taxonomic scope" value="Bacteria"/>
</dbReference>
<reference evidence="2 3" key="1">
    <citation type="journal article" date="2013" name="Genome Announc.">
        <title>Complete Genome Sequence of Glaciecola psychrophila Strain 170T.</title>
        <authorList>
            <person name="Yin J."/>
            <person name="Chen J."/>
            <person name="Liu G."/>
            <person name="Yu Y."/>
            <person name="Song L."/>
            <person name="Wang X."/>
            <person name="Qu X."/>
        </authorList>
    </citation>
    <scope>NUCLEOTIDE SEQUENCE [LARGE SCALE GENOMIC DNA]</scope>
    <source>
        <strain evidence="2 3">170</strain>
    </source>
</reference>
<dbReference type="AlphaFoldDB" id="M4RX60"/>
<organism evidence="2 3">
    <name type="scientific">Paraglaciecola psychrophila 170</name>
    <dbReference type="NCBI Taxonomy" id="1129794"/>
    <lineage>
        <taxon>Bacteria</taxon>
        <taxon>Pseudomonadati</taxon>
        <taxon>Pseudomonadota</taxon>
        <taxon>Gammaproteobacteria</taxon>
        <taxon>Alteromonadales</taxon>
        <taxon>Alteromonadaceae</taxon>
        <taxon>Paraglaciecola</taxon>
    </lineage>
</organism>
<sequence length="150" mass="17303">MWYGSRATDKYSGTSYEHRRAWVEDKVLWLSSVFAIGICAYAVMSNHVHLVLCVDKDKAVSWSDKQVVGRWHRLHRGTLLSQKFMRNALLSENEWISLKDTIAVYRQRLYDISWLMASLCEPIARQANKEDGCTGRFYSLPSLALTLRAS</sequence>